<dbReference type="GO" id="GO:0046872">
    <property type="term" value="F:metal ion binding"/>
    <property type="evidence" value="ECO:0007669"/>
    <property type="project" value="UniProtKB-KW"/>
</dbReference>
<dbReference type="EMBL" id="CP006585">
    <property type="protein sequence ID" value="AGW13656.1"/>
    <property type="molecule type" value="Genomic_DNA"/>
</dbReference>
<sequence>MNILIVSECTGNAIKETQRILDQFSERRGSRTWQTAITHAGLETLHRLLRKTARKNTAVACYWIRGIDHSELLWIVGATDRFNAQGVVPTNETTRNILRSRDENDWHTLRQIYLLSALAALWHDLGKACDEFQKRLRQKAIPTRNLLRHEWIALRIFQAFVGKGSDQDWLDRLARQDIIASKQLLHAVQADGLTATSPAPFRNMPPLAQAVGWLIVTHHRLPQLPKESRQGFQAAMLEDIPGNITAEWNERVDRSDATALKAYWQFKHGLPMDLPAWRERAAKHARRLLELPAEQWAHSLDNPYVMHLSRLALTLADHEYSSRESSEDRNSRKSESLLYANTNKSRQLKQPLEEHLLGVEKCCGDIAYALPRLAEELPRLARHRGLRQRTAVERFRWQNKAADLAEGIRERTATQGAFLVNMASTGCGKTLANARILHALADPAKGMRCVFALGLRTLTLQTGREYRERLHLGEDVVAIRVGGGALWELPDHQGHQDHQGNQGQEDSGSESAQRLLPEDGQVFFEGAADAHPVLRRMLNEPNSRALLTAPLLTCTIDHLVPATESLRGGHQLLPMLRLLSSDLVLDELDDYGIEDLPAVARLVHWAGMLGSRVLISSATLPPALVQGMFEAYREGRRVFQHNRGQRPGEAPDMCCVWIDEFQATAKDCATMDAFAQAHIAFATKRGERIGRAPAIRRAAVLPVSIACGQSEKIRQEYARIILGGVLQLHAQHHMPDPVSGARVSFGLVRMANIGPLREVAQALYQLELPENIRIHVCVYHSQYPLLMRSGIEQLLDKALQRKDPLAVFKLSDVRQRLDASPACEHIFLVLGSPVTEVGRDHDYDWAVVEPSSMRSLIQLAGRILRHRLLLCTSPNILMLSRNIRSLEHPGEPAFQKPGFETAHGFALNSHELEELLRPEQYAVIDARPRILAPEVLRPAESLVDLEHARLARLMQQPAVPVLTPREQRAGGKAVAPVGAYSWWRQPRGMLTGLLQREQPFRKQTRPEVELVLLPNEDEDDWVLHEIKEEHGQRSFESRASRLKSPDLASSPQVQPWGQVDYLAALKELAESLDMPLEVCAKKFGTVTLPELKSDGTYSFHPALGFGVDK</sequence>
<dbReference type="Pfam" id="PF21802">
    <property type="entry name" value="Cas3-like_C"/>
    <property type="match status" value="1"/>
</dbReference>
<keyword evidence="6" id="KW-0347">Helicase</keyword>
<dbReference type="Gene3D" id="1.10.3210.30">
    <property type="match status" value="1"/>
</dbReference>
<reference evidence="12" key="2">
    <citation type="submission" date="2013-07" db="EMBL/GenBank/DDBJ databases">
        <authorList>
            <person name="Morais-Silva F.O."/>
            <person name="Rezende A.M."/>
            <person name="Pimentel C."/>
            <person name="Resende D.M."/>
            <person name="Santos C.I."/>
            <person name="Clemente C."/>
            <person name="de Oliveira L.M."/>
            <person name="da Silva S.M."/>
            <person name="Costa D.A."/>
            <person name="Varela-Raposo A."/>
            <person name="Horacio E.C.A."/>
            <person name="Matos M."/>
            <person name="Flores O."/>
            <person name="Ruiz J.C."/>
            <person name="Rodrigues-Pousada C."/>
        </authorList>
    </citation>
    <scope>NUCLEOTIDE SEQUENCE [LARGE SCALE GENOMIC DNA]</scope>
    <source>
        <strain evidence="12">ATCC 19364 / DSM 1382 / NCIMB 9332 / VKM B-1759</strain>
    </source>
</reference>
<keyword evidence="12" id="KW-1185">Reference proteome</keyword>
<evidence type="ECO:0000313" key="12">
    <source>
        <dbReference type="Proteomes" id="UP000016587"/>
    </source>
</evidence>
<dbReference type="NCBIfam" id="TIGR02562">
    <property type="entry name" value="cas3_yersinia"/>
    <property type="match status" value="1"/>
</dbReference>
<feature type="compositionally biased region" description="Basic and acidic residues" evidence="9">
    <location>
        <begin position="489"/>
        <end position="498"/>
    </location>
</feature>
<dbReference type="RefSeq" id="WP_021760539.1">
    <property type="nucleotide sequence ID" value="NC_022444.1"/>
</dbReference>
<evidence type="ECO:0000256" key="8">
    <source>
        <dbReference type="ARBA" id="ARBA00023118"/>
    </source>
</evidence>
<dbReference type="InterPro" id="IPR013395">
    <property type="entry name" value="CRISPR-assoc_Cas3_yers"/>
</dbReference>
<dbReference type="KEGG" id="dgg:DGI_1867"/>
<organism evidence="11 12">
    <name type="scientific">Megalodesulfovibrio gigas (strain ATCC 19364 / DSM 1382 / NCIMB 9332 / VKM B-1759)</name>
    <name type="common">Desulfovibrio gigas</name>
    <dbReference type="NCBI Taxonomy" id="1121448"/>
    <lineage>
        <taxon>Bacteria</taxon>
        <taxon>Pseudomonadati</taxon>
        <taxon>Thermodesulfobacteriota</taxon>
        <taxon>Desulfovibrionia</taxon>
        <taxon>Desulfovibrionales</taxon>
        <taxon>Desulfovibrionaceae</taxon>
        <taxon>Megalodesulfovibrio</taxon>
    </lineage>
</organism>
<evidence type="ECO:0000256" key="1">
    <source>
        <dbReference type="ARBA" id="ARBA00006847"/>
    </source>
</evidence>
<dbReference type="GO" id="GO:0051607">
    <property type="term" value="P:defense response to virus"/>
    <property type="evidence" value="ECO:0007669"/>
    <property type="project" value="UniProtKB-KW"/>
</dbReference>
<keyword evidence="4" id="KW-0547">Nucleotide-binding</keyword>
<evidence type="ECO:0000256" key="3">
    <source>
        <dbReference type="ARBA" id="ARBA00022723"/>
    </source>
</evidence>
<feature type="domain" description="HD Cas3-type" evidence="10">
    <location>
        <begin position="102"/>
        <end position="319"/>
    </location>
</feature>
<keyword evidence="8" id="KW-0051">Antiviral defense</keyword>
<dbReference type="PROSITE" id="PS51643">
    <property type="entry name" value="HD_CAS3"/>
    <property type="match status" value="1"/>
</dbReference>
<reference evidence="11 12" key="1">
    <citation type="journal article" date="2013" name="J. Bacteriol.">
        <title>Roles of HynAB and Ech, the only two hydrogenases found in the model sulfate reducer Desulfovibrio gigas.</title>
        <authorList>
            <person name="Morais-Silva F.O."/>
            <person name="Santos C.I."/>
            <person name="Rodrigues R."/>
            <person name="Pereira I.A."/>
            <person name="Rodrigues-Pousada C."/>
        </authorList>
    </citation>
    <scope>NUCLEOTIDE SEQUENCE [LARGE SCALE GENOMIC DNA]</scope>
    <source>
        <strain evidence="12">ATCC 19364 / DSM 1382 / NCIMB 9332 / VKM B-1759</strain>
    </source>
</reference>
<evidence type="ECO:0000259" key="10">
    <source>
        <dbReference type="PROSITE" id="PS51643"/>
    </source>
</evidence>
<dbReference type="InterPro" id="IPR027417">
    <property type="entry name" value="P-loop_NTPase"/>
</dbReference>
<evidence type="ECO:0000256" key="4">
    <source>
        <dbReference type="ARBA" id="ARBA00022741"/>
    </source>
</evidence>
<dbReference type="GO" id="GO:0005524">
    <property type="term" value="F:ATP binding"/>
    <property type="evidence" value="ECO:0007669"/>
    <property type="project" value="UniProtKB-KW"/>
</dbReference>
<keyword evidence="5" id="KW-0378">Hydrolase</keyword>
<dbReference type="InterPro" id="IPR054712">
    <property type="entry name" value="Cas3-like_dom"/>
</dbReference>
<dbReference type="InterPro" id="IPR048823">
    <property type="entry name" value="Cas3_I-F_Cas2"/>
</dbReference>
<accession>T2GC13</accession>
<dbReference type="eggNOG" id="COG1203">
    <property type="taxonomic scope" value="Bacteria"/>
</dbReference>
<keyword evidence="3" id="KW-0479">Metal-binding</keyword>
<gene>
    <name evidence="11" type="primary">cas3</name>
    <name evidence="11" type="ORF">DGI_1867</name>
</gene>
<comment type="similarity">
    <text evidence="1">In the N-terminal section; belongs to the CRISPR-associated nuclease Cas3-HD family.</text>
</comment>
<feature type="region of interest" description="Disordered" evidence="9">
    <location>
        <begin position="489"/>
        <end position="512"/>
    </location>
</feature>
<dbReference type="InterPro" id="IPR038257">
    <property type="entry name" value="CRISPR-assoc_Cas3_HD_sf"/>
</dbReference>
<protein>
    <submittedName>
        <fullName evidence="11">Putative CRISPR-associated helicase Cas3 family</fullName>
    </submittedName>
</protein>
<dbReference type="Pfam" id="PF21384">
    <property type="entry name" value="Cas3_I-F_Cas2"/>
    <property type="match status" value="1"/>
</dbReference>
<dbReference type="SUPFAM" id="SSF52540">
    <property type="entry name" value="P-loop containing nucleoside triphosphate hydrolases"/>
    <property type="match status" value="1"/>
</dbReference>
<evidence type="ECO:0000313" key="11">
    <source>
        <dbReference type="EMBL" id="AGW13656.1"/>
    </source>
</evidence>
<dbReference type="InterPro" id="IPR006483">
    <property type="entry name" value="CRISPR-assoc_Cas3_HD"/>
</dbReference>
<dbReference type="OrthoDB" id="220028at2"/>
<dbReference type="STRING" id="1121448.DGI_1867"/>
<dbReference type="HOGENOM" id="CLU_009385_0_0_7"/>
<dbReference type="GO" id="GO:0016787">
    <property type="term" value="F:hydrolase activity"/>
    <property type="evidence" value="ECO:0007669"/>
    <property type="project" value="UniProtKB-KW"/>
</dbReference>
<dbReference type="PATRIC" id="fig|1121448.10.peg.1830"/>
<dbReference type="InterPro" id="IPR048824">
    <property type="entry name" value="Cas3-like_C"/>
</dbReference>
<dbReference type="Proteomes" id="UP000016587">
    <property type="component" value="Chromosome"/>
</dbReference>
<evidence type="ECO:0000256" key="9">
    <source>
        <dbReference type="SAM" id="MobiDB-lite"/>
    </source>
</evidence>
<keyword evidence="7" id="KW-0067">ATP-binding</keyword>
<evidence type="ECO:0000256" key="6">
    <source>
        <dbReference type="ARBA" id="ARBA00022806"/>
    </source>
</evidence>
<dbReference type="Pfam" id="PF22590">
    <property type="entry name" value="Cas3-like_C_2"/>
    <property type="match status" value="1"/>
</dbReference>
<evidence type="ECO:0000256" key="7">
    <source>
        <dbReference type="ARBA" id="ARBA00022840"/>
    </source>
</evidence>
<comment type="similarity">
    <text evidence="2">In the central section; belongs to the CRISPR-associated helicase Cas3 family.</text>
</comment>
<dbReference type="GO" id="GO:0004386">
    <property type="term" value="F:helicase activity"/>
    <property type="evidence" value="ECO:0007669"/>
    <property type="project" value="UniProtKB-KW"/>
</dbReference>
<evidence type="ECO:0000256" key="5">
    <source>
        <dbReference type="ARBA" id="ARBA00022801"/>
    </source>
</evidence>
<dbReference type="AlphaFoldDB" id="T2GC13"/>
<proteinExistence type="inferred from homology"/>
<evidence type="ECO:0000256" key="2">
    <source>
        <dbReference type="ARBA" id="ARBA00009046"/>
    </source>
</evidence>
<name>T2GC13_MEGG1</name>